<dbReference type="EMBL" id="JBHSAY010000003">
    <property type="protein sequence ID" value="MFC4129287.1"/>
    <property type="molecule type" value="Genomic_DNA"/>
</dbReference>
<evidence type="ECO:0000256" key="1">
    <source>
        <dbReference type="ARBA" id="ARBA00004651"/>
    </source>
</evidence>
<evidence type="ECO:0000256" key="5">
    <source>
        <dbReference type="ARBA" id="ARBA00022989"/>
    </source>
</evidence>
<sequence length="155" mass="16276">MAPVRGIARALLGGVFIFSGAKAVLRPERLVQRARPVTDRVTPLLNKVDERIPANAETLIRVNGAAQVTGGLLLASGAAPRPAAALLAGTLIPTTVAGHPFWAAQTKAQYDTDIVQFAKNLAIFGGLLLAAVDTAGSPSVGWRVRHYLDSRTSDD</sequence>
<dbReference type="PANTHER" id="PTHR33452:SF1">
    <property type="entry name" value="INNER MEMBRANE PROTEIN YPHA-RELATED"/>
    <property type="match status" value="1"/>
</dbReference>
<evidence type="ECO:0000256" key="3">
    <source>
        <dbReference type="ARBA" id="ARBA00022475"/>
    </source>
</evidence>
<accession>A0ABV8LEH8</accession>
<proteinExistence type="inferred from homology"/>
<dbReference type="InterPro" id="IPR032808">
    <property type="entry name" value="DoxX"/>
</dbReference>
<evidence type="ECO:0000313" key="8">
    <source>
        <dbReference type="Proteomes" id="UP001595816"/>
    </source>
</evidence>
<reference evidence="8" key="1">
    <citation type="journal article" date="2019" name="Int. J. Syst. Evol. Microbiol.">
        <title>The Global Catalogue of Microorganisms (GCM) 10K type strain sequencing project: providing services to taxonomists for standard genome sequencing and annotation.</title>
        <authorList>
            <consortium name="The Broad Institute Genomics Platform"/>
            <consortium name="The Broad Institute Genome Sequencing Center for Infectious Disease"/>
            <person name="Wu L."/>
            <person name="Ma J."/>
        </authorList>
    </citation>
    <scope>NUCLEOTIDE SEQUENCE [LARGE SCALE GENOMIC DNA]</scope>
    <source>
        <strain evidence="8">CGMCC 4.7289</strain>
    </source>
</reference>
<keyword evidence="8" id="KW-1185">Reference proteome</keyword>
<keyword evidence="6" id="KW-0472">Membrane</keyword>
<keyword evidence="3" id="KW-1003">Cell membrane</keyword>
<dbReference type="RefSeq" id="WP_253759111.1">
    <property type="nucleotide sequence ID" value="NZ_JAMZDZ010000001.1"/>
</dbReference>
<keyword evidence="4" id="KW-0812">Transmembrane</keyword>
<name>A0ABV8LEH8_9ACTN</name>
<gene>
    <name evidence="7" type="ORF">ACFOZ4_01510</name>
</gene>
<dbReference type="InterPro" id="IPR051907">
    <property type="entry name" value="DoxX-like_oxidoreductase"/>
</dbReference>
<evidence type="ECO:0000313" key="7">
    <source>
        <dbReference type="EMBL" id="MFC4129287.1"/>
    </source>
</evidence>
<evidence type="ECO:0000256" key="4">
    <source>
        <dbReference type="ARBA" id="ARBA00022692"/>
    </source>
</evidence>
<comment type="similarity">
    <text evidence="2">Belongs to the DoxX family.</text>
</comment>
<keyword evidence="5" id="KW-1133">Transmembrane helix</keyword>
<comment type="caution">
    <text evidence="7">The sequence shown here is derived from an EMBL/GenBank/DDBJ whole genome shotgun (WGS) entry which is preliminary data.</text>
</comment>
<dbReference type="Pfam" id="PF07681">
    <property type="entry name" value="DoxX"/>
    <property type="match status" value="1"/>
</dbReference>
<evidence type="ECO:0000256" key="2">
    <source>
        <dbReference type="ARBA" id="ARBA00006679"/>
    </source>
</evidence>
<evidence type="ECO:0000256" key="6">
    <source>
        <dbReference type="ARBA" id="ARBA00023136"/>
    </source>
</evidence>
<dbReference type="PANTHER" id="PTHR33452">
    <property type="entry name" value="OXIDOREDUCTASE CATD-RELATED"/>
    <property type="match status" value="1"/>
</dbReference>
<comment type="subcellular location">
    <subcellularLocation>
        <location evidence="1">Cell membrane</location>
        <topology evidence="1">Multi-pass membrane protein</topology>
    </subcellularLocation>
</comment>
<organism evidence="7 8">
    <name type="scientific">Hamadaea flava</name>
    <dbReference type="NCBI Taxonomy" id="1742688"/>
    <lineage>
        <taxon>Bacteria</taxon>
        <taxon>Bacillati</taxon>
        <taxon>Actinomycetota</taxon>
        <taxon>Actinomycetes</taxon>
        <taxon>Micromonosporales</taxon>
        <taxon>Micromonosporaceae</taxon>
        <taxon>Hamadaea</taxon>
    </lineage>
</organism>
<dbReference type="Proteomes" id="UP001595816">
    <property type="component" value="Unassembled WGS sequence"/>
</dbReference>
<protein>
    <submittedName>
        <fullName evidence="7">DoxX family protein</fullName>
    </submittedName>
</protein>